<dbReference type="Proteomes" id="UP000019146">
    <property type="component" value="Chromosome 2"/>
</dbReference>
<reference evidence="2 3" key="1">
    <citation type="journal article" date="2014" name="Genome Announc.">
        <title>Draft Genome Sequence of the Haloacid-Degrading Burkholderia caribensis Strain MBA4.</title>
        <authorList>
            <person name="Pan Y."/>
            <person name="Kong K.F."/>
            <person name="Tsang J.S."/>
        </authorList>
    </citation>
    <scope>NUCLEOTIDE SEQUENCE [LARGE SCALE GENOMIC DNA]</scope>
    <source>
        <strain evidence="2 3">MBA4</strain>
    </source>
</reference>
<proteinExistence type="predicted"/>
<sequence>MLRFELVEAQQTPSNAKSNADITTIVSSELFREPNAQ</sequence>
<protein>
    <submittedName>
        <fullName evidence="2">Uncharacterized protein</fullName>
    </submittedName>
</protein>
<gene>
    <name evidence="2" type="ORF">K788_0000413</name>
</gene>
<name>A0A0P0RIU3_9BURK</name>
<dbReference type="KEGG" id="bcai:K788_0000413"/>
<accession>A0A0P0RIU3</accession>
<feature type="region of interest" description="Disordered" evidence="1">
    <location>
        <begin position="1"/>
        <end position="20"/>
    </location>
</feature>
<feature type="compositionally biased region" description="Polar residues" evidence="1">
    <location>
        <begin position="9"/>
        <end position="20"/>
    </location>
</feature>
<dbReference type="AlphaFoldDB" id="A0A0P0RIU3"/>
<evidence type="ECO:0000256" key="1">
    <source>
        <dbReference type="SAM" id="MobiDB-lite"/>
    </source>
</evidence>
<organism evidence="2 3">
    <name type="scientific">Paraburkholderia caribensis MBA4</name>
    <dbReference type="NCBI Taxonomy" id="1323664"/>
    <lineage>
        <taxon>Bacteria</taxon>
        <taxon>Pseudomonadati</taxon>
        <taxon>Pseudomonadota</taxon>
        <taxon>Betaproteobacteria</taxon>
        <taxon>Burkholderiales</taxon>
        <taxon>Burkholderiaceae</taxon>
        <taxon>Paraburkholderia</taxon>
    </lineage>
</organism>
<evidence type="ECO:0000313" key="2">
    <source>
        <dbReference type="EMBL" id="ALL68548.1"/>
    </source>
</evidence>
<evidence type="ECO:0000313" key="3">
    <source>
        <dbReference type="Proteomes" id="UP000019146"/>
    </source>
</evidence>
<dbReference type="EMBL" id="CP012747">
    <property type="protein sequence ID" value="ALL68548.1"/>
    <property type="molecule type" value="Genomic_DNA"/>
</dbReference>